<dbReference type="GO" id="GO:0005794">
    <property type="term" value="C:Golgi apparatus"/>
    <property type="evidence" value="ECO:0007669"/>
    <property type="project" value="UniProtKB-SubCell"/>
</dbReference>
<keyword evidence="9" id="KW-0333">Golgi apparatus</keyword>
<keyword evidence="10 17" id="KW-0472">Membrane</keyword>
<keyword evidence="11" id="KW-0325">Glycoprotein</keyword>
<evidence type="ECO:0000256" key="1">
    <source>
        <dbReference type="ARBA" id="ARBA00001003"/>
    </source>
</evidence>
<evidence type="ECO:0000256" key="13">
    <source>
        <dbReference type="ARBA" id="ARBA00040403"/>
    </source>
</evidence>
<dbReference type="Gene3D" id="3.40.50.1820">
    <property type="entry name" value="alpha/beta hydrolase"/>
    <property type="match status" value="1"/>
</dbReference>
<feature type="signal peptide" evidence="18">
    <location>
        <begin position="1"/>
        <end position="22"/>
    </location>
</feature>
<evidence type="ECO:0000256" key="15">
    <source>
        <dbReference type="ARBA" id="ARBA00042717"/>
    </source>
</evidence>
<keyword evidence="4" id="KW-0378">Hydrolase</keyword>
<evidence type="ECO:0000256" key="3">
    <source>
        <dbReference type="ARBA" id="ARBA00009431"/>
    </source>
</evidence>
<evidence type="ECO:0000256" key="6">
    <source>
        <dbReference type="ARBA" id="ARBA00022703"/>
    </source>
</evidence>
<sequence>MPKIWNLYFVLKLLLLIALVASSDIHGVDKNSSHNSSKEVFRTKETEQTKSLYKKKLENNAIAKNRSLKSLLPRAPTGKEDPFSSSNYFRFSKRDVSQAKADTEEEKKKINPATGLVQLFSSLRLTGGSNSDNSDNSNKNNSSAGSNSTDFSKLADFKKTSNKNKNWDSKDDFLVDSIPYLADKPNPQIQLYSGQIEPGSTDSNIFFVLAKNKLNFQNNDTWLIWINGGPGCSSMYSFFIQNGPLKFNQAGNITYRDETWVKNIDILYIDQPFGTGLSYSDETDKTLSYDIFSDVLFAFIAKFIKIFPEYASKKLYISGHGESGTTISYLAHKILYPKETQSLDVDLKGLFIGNGWMDSKSIYSSYLPVMKQKFDLRTSQENTLRNKTGACMEDLRLNDFPSRTPKCDSIIAEINNINGKSNKNCSSVCNYNIYVPDCDCKGSYSSQIAFMESYMSDTDVQAFFNVMPGKGTTQWKRCSPDIFNQMNFVNKKSVVNLLSDILSKIKVLIYVNSENIAVNDLANQYMISNLTWNGKTGFENYKKENIDYKVDEKVVGSYYSERELTYAVIYNQISNVESLVNSELLVMFLQFAGMKSTYLPLQRSASFNQFGEIVTTSSIASRIAITVSIYVLVVIVVFGAIYYFLSTREKK</sequence>
<keyword evidence="8 17" id="KW-1133">Transmembrane helix</keyword>
<dbReference type="EC" id="3.4.16.6" evidence="12"/>
<evidence type="ECO:0000256" key="12">
    <source>
        <dbReference type="ARBA" id="ARBA00038895"/>
    </source>
</evidence>
<evidence type="ECO:0000256" key="17">
    <source>
        <dbReference type="SAM" id="Phobius"/>
    </source>
</evidence>
<feature type="region of interest" description="Disordered" evidence="16">
    <location>
        <begin position="127"/>
        <end position="149"/>
    </location>
</feature>
<dbReference type="Proteomes" id="UP000245609">
    <property type="component" value="Unassembled WGS sequence"/>
</dbReference>
<dbReference type="InterPro" id="IPR001563">
    <property type="entry name" value="Peptidase_S10"/>
</dbReference>
<dbReference type="PRINTS" id="PR00724">
    <property type="entry name" value="CRBOXYPTASEC"/>
</dbReference>
<dbReference type="OrthoDB" id="443318at2759"/>
<accession>A0A2T9ZEC3</accession>
<comment type="caution">
    <text evidence="19">The sequence shown here is derived from an EMBL/GenBank/DDBJ whole genome shotgun (WGS) entry which is preliminary data.</text>
</comment>
<evidence type="ECO:0000256" key="16">
    <source>
        <dbReference type="SAM" id="MobiDB-lite"/>
    </source>
</evidence>
<evidence type="ECO:0000256" key="7">
    <source>
        <dbReference type="ARBA" id="ARBA00022729"/>
    </source>
</evidence>
<dbReference type="GO" id="GO:0004185">
    <property type="term" value="F:serine-type carboxypeptidase activity"/>
    <property type="evidence" value="ECO:0007669"/>
    <property type="project" value="UniProtKB-EC"/>
</dbReference>
<evidence type="ECO:0000256" key="2">
    <source>
        <dbReference type="ARBA" id="ARBA00004393"/>
    </source>
</evidence>
<feature type="compositionally biased region" description="Low complexity" evidence="16">
    <location>
        <begin position="127"/>
        <end position="148"/>
    </location>
</feature>
<evidence type="ECO:0000256" key="5">
    <source>
        <dbReference type="ARBA" id="ARBA00022692"/>
    </source>
</evidence>
<evidence type="ECO:0000256" key="8">
    <source>
        <dbReference type="ARBA" id="ARBA00022989"/>
    </source>
</evidence>
<dbReference type="PANTHER" id="PTHR11802:SF190">
    <property type="entry name" value="PHEROMONE-PROCESSING CARBOXYPEPTIDASE KEX1"/>
    <property type="match status" value="1"/>
</dbReference>
<keyword evidence="4" id="KW-0121">Carboxypeptidase</keyword>
<organism evidence="19 20">
    <name type="scientific">Smittium megazygosporum</name>
    <dbReference type="NCBI Taxonomy" id="133381"/>
    <lineage>
        <taxon>Eukaryota</taxon>
        <taxon>Fungi</taxon>
        <taxon>Fungi incertae sedis</taxon>
        <taxon>Zoopagomycota</taxon>
        <taxon>Kickxellomycotina</taxon>
        <taxon>Harpellomycetes</taxon>
        <taxon>Harpellales</taxon>
        <taxon>Legeriomycetaceae</taxon>
        <taxon>Smittium</taxon>
    </lineage>
</organism>
<dbReference type="STRING" id="133381.A0A2T9ZEC3"/>
<protein>
    <recommendedName>
        <fullName evidence="14">Pheromone-processing carboxypeptidase KEX1</fullName>
        <ecNumber evidence="12">3.4.16.6</ecNumber>
    </recommendedName>
    <alternativeName>
        <fullName evidence="15">Carboxypeptidase D</fullName>
    </alternativeName>
    <alternativeName>
        <fullName evidence="13">Pheromone-processing carboxypeptidase kex1</fullName>
    </alternativeName>
</protein>
<keyword evidence="6" id="KW-0053">Apoptosis</keyword>
<evidence type="ECO:0000256" key="18">
    <source>
        <dbReference type="SAM" id="SignalP"/>
    </source>
</evidence>
<evidence type="ECO:0000256" key="9">
    <source>
        <dbReference type="ARBA" id="ARBA00023034"/>
    </source>
</evidence>
<keyword evidence="7 18" id="KW-0732">Signal</keyword>
<keyword evidence="4" id="KW-0645">Protease</keyword>
<dbReference type="GO" id="GO:0006915">
    <property type="term" value="P:apoptotic process"/>
    <property type="evidence" value="ECO:0007669"/>
    <property type="project" value="UniProtKB-KW"/>
</dbReference>
<comment type="subcellular location">
    <subcellularLocation>
        <location evidence="2">Golgi apparatus</location>
        <location evidence="2">trans-Golgi network membrane</location>
        <topology evidence="2">Single-pass type I membrane protein</topology>
    </subcellularLocation>
</comment>
<evidence type="ECO:0000256" key="11">
    <source>
        <dbReference type="ARBA" id="ARBA00023180"/>
    </source>
</evidence>
<comment type="catalytic activity">
    <reaction evidence="1">
        <text>Preferential release of a C-terminal arginine or lysine residue.</text>
        <dbReference type="EC" id="3.4.16.6"/>
    </reaction>
</comment>
<dbReference type="Pfam" id="PF00450">
    <property type="entry name" value="Peptidase_S10"/>
    <property type="match status" value="1"/>
</dbReference>
<keyword evidence="20" id="KW-1185">Reference proteome</keyword>
<dbReference type="EMBL" id="MBFS01000300">
    <property type="protein sequence ID" value="PVV02925.1"/>
    <property type="molecule type" value="Genomic_DNA"/>
</dbReference>
<keyword evidence="5 17" id="KW-0812">Transmembrane</keyword>
<feature type="chain" id="PRO_5015736428" description="Pheromone-processing carboxypeptidase KEX1" evidence="18">
    <location>
        <begin position="23"/>
        <end position="651"/>
    </location>
</feature>
<dbReference type="PANTHER" id="PTHR11802">
    <property type="entry name" value="SERINE PROTEASE FAMILY S10 SERINE CARBOXYPEPTIDASE"/>
    <property type="match status" value="1"/>
</dbReference>
<comment type="similarity">
    <text evidence="3">Belongs to the peptidase S10 family.</text>
</comment>
<name>A0A2T9ZEC3_9FUNG</name>
<evidence type="ECO:0000313" key="19">
    <source>
        <dbReference type="EMBL" id="PVV02925.1"/>
    </source>
</evidence>
<evidence type="ECO:0000256" key="10">
    <source>
        <dbReference type="ARBA" id="ARBA00023136"/>
    </source>
</evidence>
<evidence type="ECO:0000256" key="14">
    <source>
        <dbReference type="ARBA" id="ARBA00040628"/>
    </source>
</evidence>
<reference evidence="19 20" key="1">
    <citation type="journal article" date="2018" name="MBio">
        <title>Comparative Genomics Reveals the Core Gene Toolbox for the Fungus-Insect Symbiosis.</title>
        <authorList>
            <person name="Wang Y."/>
            <person name="Stata M."/>
            <person name="Wang W."/>
            <person name="Stajich J.E."/>
            <person name="White M.M."/>
            <person name="Moncalvo J.M."/>
        </authorList>
    </citation>
    <scope>NUCLEOTIDE SEQUENCE [LARGE SCALE GENOMIC DNA]</scope>
    <source>
        <strain evidence="19 20">SC-DP-2</strain>
    </source>
</reference>
<dbReference type="InterPro" id="IPR029058">
    <property type="entry name" value="AB_hydrolase_fold"/>
</dbReference>
<dbReference type="SUPFAM" id="SSF53474">
    <property type="entry name" value="alpha/beta-Hydrolases"/>
    <property type="match status" value="1"/>
</dbReference>
<proteinExistence type="inferred from homology"/>
<dbReference type="AlphaFoldDB" id="A0A2T9ZEC3"/>
<evidence type="ECO:0000313" key="20">
    <source>
        <dbReference type="Proteomes" id="UP000245609"/>
    </source>
</evidence>
<gene>
    <name evidence="19" type="ORF">BB560_002612</name>
</gene>
<dbReference type="GO" id="GO:0006508">
    <property type="term" value="P:proteolysis"/>
    <property type="evidence" value="ECO:0007669"/>
    <property type="project" value="InterPro"/>
</dbReference>
<feature type="transmembrane region" description="Helical" evidence="17">
    <location>
        <begin position="623"/>
        <end position="645"/>
    </location>
</feature>
<evidence type="ECO:0000256" key="4">
    <source>
        <dbReference type="ARBA" id="ARBA00022645"/>
    </source>
</evidence>